<dbReference type="EMBL" id="CABWMC010000029">
    <property type="protein sequence ID" value="VXC62934.1"/>
    <property type="molecule type" value="Genomic_DNA"/>
</dbReference>
<feature type="transmembrane region" description="Helical" evidence="1">
    <location>
        <begin position="57"/>
        <end position="75"/>
    </location>
</feature>
<feature type="transmembrane region" description="Helical" evidence="1">
    <location>
        <begin position="111"/>
        <end position="131"/>
    </location>
</feature>
<keyword evidence="1" id="KW-0812">Transmembrane</keyword>
<dbReference type="AlphaFoldDB" id="A0A654A5X0"/>
<evidence type="ECO:0000313" key="2">
    <source>
        <dbReference type="EMBL" id="VXC62934.1"/>
    </source>
</evidence>
<sequence length="160" mass="18655">MNTLIYNNDDGVNKMKQAKLNITLSLIQLFALVINLCMCSSTMRFLPWFVKGAVRCYEIFLTAPLLLITGTVMTYHNTRKRHSILPIRQCISFITIIFFVSTFLLPSTDEIVITSLIFNFGMVVITIVFLLKDIAQLNKNRKYRIKKKRIRRHSFGERMK</sequence>
<organism evidence="2 3">
    <name type="scientific">Bacillus mycoides</name>
    <dbReference type="NCBI Taxonomy" id="1405"/>
    <lineage>
        <taxon>Bacteria</taxon>
        <taxon>Bacillati</taxon>
        <taxon>Bacillota</taxon>
        <taxon>Bacilli</taxon>
        <taxon>Bacillales</taxon>
        <taxon>Bacillaceae</taxon>
        <taxon>Bacillus</taxon>
        <taxon>Bacillus cereus group</taxon>
    </lineage>
</organism>
<name>A0A654A5X0_BACMY</name>
<feature type="transmembrane region" description="Helical" evidence="1">
    <location>
        <begin position="20"/>
        <end position="45"/>
    </location>
</feature>
<reference evidence="2 3" key="1">
    <citation type="submission" date="2019-10" db="EMBL/GenBank/DDBJ databases">
        <authorList>
            <person name="Karimi E."/>
        </authorList>
    </citation>
    <scope>NUCLEOTIDE SEQUENCE [LARGE SCALE GENOMIC DNA]</scope>
    <source>
        <strain evidence="2">Bacillus sp. 71</strain>
    </source>
</reference>
<proteinExistence type="predicted"/>
<evidence type="ECO:0000256" key="1">
    <source>
        <dbReference type="SAM" id="Phobius"/>
    </source>
</evidence>
<evidence type="ECO:0000313" key="3">
    <source>
        <dbReference type="Proteomes" id="UP000437562"/>
    </source>
</evidence>
<accession>A0A654A5X0</accession>
<keyword evidence="1" id="KW-1133">Transmembrane helix</keyword>
<keyword evidence="1" id="KW-0472">Membrane</keyword>
<dbReference type="Proteomes" id="UP000437562">
    <property type="component" value="Unassembled WGS sequence"/>
</dbReference>
<feature type="transmembrane region" description="Helical" evidence="1">
    <location>
        <begin position="87"/>
        <end position="105"/>
    </location>
</feature>
<gene>
    <name evidence="2" type="ORF">BACI71_40481</name>
</gene>
<protein>
    <submittedName>
        <fullName evidence="2">Uncharacterized protein</fullName>
    </submittedName>
</protein>